<accession>A0AAV8SRQ6</accession>
<dbReference type="PANTHER" id="PTHR31801:SF1">
    <property type="entry name" value="SPHINGOMYELIN PHOSPHODIESTERASE"/>
    <property type="match status" value="1"/>
</dbReference>
<keyword evidence="1" id="KW-0812">Transmembrane</keyword>
<name>A0AAV8SRQ6_9ROSI</name>
<dbReference type="EMBL" id="JAIWQS010000009">
    <property type="protein sequence ID" value="KAJ8754715.1"/>
    <property type="molecule type" value="Genomic_DNA"/>
</dbReference>
<evidence type="ECO:0000313" key="3">
    <source>
        <dbReference type="Proteomes" id="UP001159364"/>
    </source>
</evidence>
<gene>
    <name evidence="2" type="ORF">K2173_011130</name>
</gene>
<keyword evidence="3" id="KW-1185">Reference proteome</keyword>
<proteinExistence type="predicted"/>
<dbReference type="PANTHER" id="PTHR31801">
    <property type="entry name" value="ALTERED INHERITANCE OF MITOCHONDRIA PROTEIN 24, MITOCHONDRIAL"/>
    <property type="match status" value="1"/>
</dbReference>
<evidence type="ECO:0000256" key="1">
    <source>
        <dbReference type="SAM" id="Phobius"/>
    </source>
</evidence>
<evidence type="ECO:0008006" key="4">
    <source>
        <dbReference type="Google" id="ProtNLM"/>
    </source>
</evidence>
<reference evidence="2 3" key="1">
    <citation type="submission" date="2021-09" db="EMBL/GenBank/DDBJ databases">
        <title>Genomic insights and catalytic innovation underlie evolution of tropane alkaloids biosynthesis.</title>
        <authorList>
            <person name="Wang Y.-J."/>
            <person name="Tian T."/>
            <person name="Huang J.-P."/>
            <person name="Huang S.-X."/>
        </authorList>
    </citation>
    <scope>NUCLEOTIDE SEQUENCE [LARGE SCALE GENOMIC DNA]</scope>
    <source>
        <strain evidence="2">KIB-2018</strain>
        <tissue evidence="2">Leaf</tissue>
    </source>
</reference>
<feature type="transmembrane region" description="Helical" evidence="1">
    <location>
        <begin position="771"/>
        <end position="792"/>
    </location>
</feature>
<keyword evidence="1" id="KW-0472">Membrane</keyword>
<feature type="transmembrane region" description="Helical" evidence="1">
    <location>
        <begin position="732"/>
        <end position="751"/>
    </location>
</feature>
<protein>
    <recommendedName>
        <fullName evidence="4">Sphingomyelin phosphodiesterase 4</fullName>
    </recommendedName>
</protein>
<evidence type="ECO:0000313" key="2">
    <source>
        <dbReference type="EMBL" id="KAJ8754715.1"/>
    </source>
</evidence>
<dbReference type="Proteomes" id="UP001159364">
    <property type="component" value="Linkage Group LG09"/>
</dbReference>
<sequence length="794" mass="89817">MRPHSYTIDSVSKSQDLATAILASSTPAHVSSVCASIDTFLHSLTPDQSRHFFSLTFPILICKLYGFDDAIATPNATHHHSPSPSGGGWIDVVLQSNDPNLASRIFNLLSPNGTLFQSISAVDRLSLVKYVFPVERLPEWARLLLSSGKDCNVLSELCIIFKGKIKEDSMKGSSHYQVQLNVFQYFIFWFAYYPICKGNSENFNTLSIKRPKRFNLENWASSVTGFSGLKRGNEQKLECNVYLRLLYAYLRAFVPIFDLGSHQPYRSSLLNYGRGSDGSTLLRAEFFVDTLVHYWLAENDFSPLPVSFCKSFGLWLPLRSVLGESPPSSNLGEVVKLLVRYLNLSAIEVKEGFDYNVSPGSIDSKSRELVPSLNNSMRVVESWNSWIQRPVYRFILRTFLFCPVGTSIKNASHVFSIWVTYMEPWNSGLDDFMELDAIVDGPLKNVKEAESTEECGYKTMWRGYVLSNYLYYSSLVMHFIGFAHKFLHTDPEAVIQMVSKVMKVLTASKEVIHLMKSVDILFHSKQAGLSKSMFNSLYGYIPLIREQLQDWEDGLCETDADGSFLHENWNRDLKLFSNGEDGGQHLLQLFILRAEAELQANSGHNLADNLSHLSHIVSLKEQVSCLFGGYTVKNICKTSEAIQCEHSRDEIFRPRRTGNKSSADIKYKGDWMKRPISHDEVAWLAKLLVWLSNWLNENLGLNHSESSCMGPKWSYVEVAGDSEKVCGSMETMKMVLCAIGSWLLMLIASLLGLMRKHGVRVNLRILASKKIVLFFCIYALFSTVKKTVGMFYPL</sequence>
<dbReference type="AlphaFoldDB" id="A0AAV8SRQ6"/>
<comment type="caution">
    <text evidence="2">The sequence shown here is derived from an EMBL/GenBank/DDBJ whole genome shotgun (WGS) entry which is preliminary data.</text>
</comment>
<organism evidence="2 3">
    <name type="scientific">Erythroxylum novogranatense</name>
    <dbReference type="NCBI Taxonomy" id="1862640"/>
    <lineage>
        <taxon>Eukaryota</taxon>
        <taxon>Viridiplantae</taxon>
        <taxon>Streptophyta</taxon>
        <taxon>Embryophyta</taxon>
        <taxon>Tracheophyta</taxon>
        <taxon>Spermatophyta</taxon>
        <taxon>Magnoliopsida</taxon>
        <taxon>eudicotyledons</taxon>
        <taxon>Gunneridae</taxon>
        <taxon>Pentapetalae</taxon>
        <taxon>rosids</taxon>
        <taxon>fabids</taxon>
        <taxon>Malpighiales</taxon>
        <taxon>Erythroxylaceae</taxon>
        <taxon>Erythroxylum</taxon>
    </lineage>
</organism>
<keyword evidence="1" id="KW-1133">Transmembrane helix</keyword>